<dbReference type="EMBL" id="KV425556">
    <property type="protein sequence ID" value="KZT28697.1"/>
    <property type="molecule type" value="Genomic_DNA"/>
</dbReference>
<proteinExistence type="predicted"/>
<dbReference type="InterPro" id="IPR050987">
    <property type="entry name" value="AtrR-like"/>
</dbReference>
<dbReference type="PANTHER" id="PTHR46910:SF38">
    <property type="entry name" value="ZN(2)-C6 FUNGAL-TYPE DOMAIN-CONTAINING PROTEIN"/>
    <property type="match status" value="1"/>
</dbReference>
<keyword evidence="7" id="KW-1185">Reference proteome</keyword>
<dbReference type="GO" id="GO:0003677">
    <property type="term" value="F:DNA binding"/>
    <property type="evidence" value="ECO:0007669"/>
    <property type="project" value="InterPro"/>
</dbReference>
<sequence length="727" mass="81871">SKKRRMQRACDICRRKKSNGTEQPDNQCSNCIASGIECTYMESQKVISPPSRPSLDNRLNRMEWLLDKVSPGRRNGQSSGTPLVEPATPRGGPSGTSSSTASTSGTVPSTPELAPWDLSVDPSCLVDPDDLSDEEYVISGLTNHFASMNIRPVPPRYIGKSSGFRLLQDALTLKHGYTKDSASTPKPYSRIRPEFWSRSPWEDQVATEANLVFHLPPDDLRDSLINNYFFHINNFYPLIHEPTFRRDVSDGLHNHDHAFANLLLLVCACGSRYSDDPRVLLDGYDSWHSAGWRYVNQVQARLATKSLVAPHSLYDLQSHAVSLVATIFYSGSSAPETGWMVAGIGIRAAQDLGIHRRQAARPVDLTPNTEQWKRAFWVLVALDRDFSSILGRSCAVHDDDFDLDMPVECDDEYWITPDPDKAFKQPANQPSKMAYFIWTTKLDQILAFTHRTIYSINKSKLLMGFVGKEWEQRIVAQLDSALNEWIDSVPDHLRWDPHRENEVFFLQSAYLYCSYYRLQILVHRPFIPKPGKPSLLPSLAICTNAARSYIHVVDVLRKRYKVLLPHTIYVRLFGSCIVILFNIWAGKRSGLSLDASKEMQEVCKGMMAMKQGETRWHVAGRLFDVLCQLADAGDVPLPESSPPPQKKRLNDRIEADDKRPSNPIPLTPEHQAGSPSHMSSPSTASAHSLQAEYDSYLESVASLMRTSDLPIHSDELARLPLHVNFDL</sequence>
<evidence type="ECO:0008006" key="8">
    <source>
        <dbReference type="Google" id="ProtNLM"/>
    </source>
</evidence>
<dbReference type="InterPro" id="IPR001138">
    <property type="entry name" value="Zn2Cys6_DnaBD"/>
</dbReference>
<evidence type="ECO:0000313" key="7">
    <source>
        <dbReference type="Proteomes" id="UP000076761"/>
    </source>
</evidence>
<dbReference type="GO" id="GO:0006351">
    <property type="term" value="P:DNA-templated transcription"/>
    <property type="evidence" value="ECO:0007669"/>
    <property type="project" value="InterPro"/>
</dbReference>
<dbReference type="CDD" id="cd12148">
    <property type="entry name" value="fungal_TF_MHR"/>
    <property type="match status" value="1"/>
</dbReference>
<name>A0A165UTV8_9AGAM</name>
<feature type="non-terminal residue" evidence="6">
    <location>
        <position position="727"/>
    </location>
</feature>
<evidence type="ECO:0000259" key="4">
    <source>
        <dbReference type="SMART" id="SM00066"/>
    </source>
</evidence>
<feature type="region of interest" description="Disordered" evidence="3">
    <location>
        <begin position="68"/>
        <end position="119"/>
    </location>
</feature>
<dbReference type="AlphaFoldDB" id="A0A165UTV8"/>
<feature type="domain" description="Xylanolytic transcriptional activator regulatory" evidence="5">
    <location>
        <begin position="338"/>
        <end position="412"/>
    </location>
</feature>
<evidence type="ECO:0000313" key="6">
    <source>
        <dbReference type="EMBL" id="KZT28697.1"/>
    </source>
</evidence>
<evidence type="ECO:0000259" key="5">
    <source>
        <dbReference type="SMART" id="SM00906"/>
    </source>
</evidence>
<feature type="region of interest" description="Disordered" evidence="3">
    <location>
        <begin position="654"/>
        <end position="687"/>
    </location>
</feature>
<feature type="non-terminal residue" evidence="6">
    <location>
        <position position="1"/>
    </location>
</feature>
<dbReference type="InParanoid" id="A0A165UTV8"/>
<feature type="compositionally biased region" description="Low complexity" evidence="3">
    <location>
        <begin position="86"/>
        <end position="111"/>
    </location>
</feature>
<dbReference type="GO" id="GO:0000981">
    <property type="term" value="F:DNA-binding transcription factor activity, RNA polymerase II-specific"/>
    <property type="evidence" value="ECO:0007669"/>
    <property type="project" value="InterPro"/>
</dbReference>
<keyword evidence="2" id="KW-0539">Nucleus</keyword>
<dbReference type="Gene3D" id="4.10.240.10">
    <property type="entry name" value="Zn(2)-C6 fungal-type DNA-binding domain"/>
    <property type="match status" value="1"/>
</dbReference>
<evidence type="ECO:0000256" key="3">
    <source>
        <dbReference type="SAM" id="MobiDB-lite"/>
    </source>
</evidence>
<dbReference type="PANTHER" id="PTHR46910">
    <property type="entry name" value="TRANSCRIPTION FACTOR PDR1"/>
    <property type="match status" value="1"/>
</dbReference>
<dbReference type="GO" id="GO:0008270">
    <property type="term" value="F:zinc ion binding"/>
    <property type="evidence" value="ECO:0007669"/>
    <property type="project" value="InterPro"/>
</dbReference>
<evidence type="ECO:0000256" key="2">
    <source>
        <dbReference type="ARBA" id="ARBA00023242"/>
    </source>
</evidence>
<dbReference type="Pfam" id="PF04082">
    <property type="entry name" value="Fungal_trans"/>
    <property type="match status" value="1"/>
</dbReference>
<dbReference type="STRING" id="1314782.A0A165UTV8"/>
<accession>A0A165UTV8</accession>
<dbReference type="SMART" id="SM00066">
    <property type="entry name" value="GAL4"/>
    <property type="match status" value="1"/>
</dbReference>
<dbReference type="SMART" id="SM00906">
    <property type="entry name" value="Fungal_trans"/>
    <property type="match status" value="1"/>
</dbReference>
<dbReference type="OrthoDB" id="4456959at2759"/>
<dbReference type="SUPFAM" id="SSF57701">
    <property type="entry name" value="Zn2/Cys6 DNA-binding domain"/>
    <property type="match status" value="1"/>
</dbReference>
<reference evidence="6 7" key="1">
    <citation type="journal article" date="2016" name="Mol. Biol. Evol.">
        <title>Comparative Genomics of Early-Diverging Mushroom-Forming Fungi Provides Insights into the Origins of Lignocellulose Decay Capabilities.</title>
        <authorList>
            <person name="Nagy L.G."/>
            <person name="Riley R."/>
            <person name="Tritt A."/>
            <person name="Adam C."/>
            <person name="Daum C."/>
            <person name="Floudas D."/>
            <person name="Sun H."/>
            <person name="Yadav J.S."/>
            <person name="Pangilinan J."/>
            <person name="Larsson K.H."/>
            <person name="Matsuura K."/>
            <person name="Barry K."/>
            <person name="Labutti K."/>
            <person name="Kuo R."/>
            <person name="Ohm R.A."/>
            <person name="Bhattacharya S.S."/>
            <person name="Shirouzu T."/>
            <person name="Yoshinaga Y."/>
            <person name="Martin F.M."/>
            <person name="Grigoriev I.V."/>
            <person name="Hibbett D.S."/>
        </authorList>
    </citation>
    <scope>NUCLEOTIDE SEQUENCE [LARGE SCALE GENOMIC DNA]</scope>
    <source>
        <strain evidence="6 7">HHB14362 ss-1</strain>
    </source>
</reference>
<dbReference type="FunCoup" id="A0A165UTV8">
    <property type="interactions" value="15"/>
</dbReference>
<dbReference type="Pfam" id="PF00172">
    <property type="entry name" value="Zn_clus"/>
    <property type="match status" value="1"/>
</dbReference>
<gene>
    <name evidence="6" type="ORF">NEOLEDRAFT_1032070</name>
</gene>
<feature type="compositionally biased region" description="Low complexity" evidence="3">
    <location>
        <begin position="674"/>
        <end position="687"/>
    </location>
</feature>
<protein>
    <recommendedName>
        <fullName evidence="8">Zn(2)-C6 fungal-type domain-containing protein</fullName>
    </recommendedName>
</protein>
<organism evidence="6 7">
    <name type="scientific">Neolentinus lepideus HHB14362 ss-1</name>
    <dbReference type="NCBI Taxonomy" id="1314782"/>
    <lineage>
        <taxon>Eukaryota</taxon>
        <taxon>Fungi</taxon>
        <taxon>Dikarya</taxon>
        <taxon>Basidiomycota</taxon>
        <taxon>Agaricomycotina</taxon>
        <taxon>Agaricomycetes</taxon>
        <taxon>Gloeophyllales</taxon>
        <taxon>Gloeophyllaceae</taxon>
        <taxon>Neolentinus</taxon>
    </lineage>
</organism>
<evidence type="ECO:0000256" key="1">
    <source>
        <dbReference type="ARBA" id="ARBA00022723"/>
    </source>
</evidence>
<feature type="domain" description="Zn(2)-C6 fungal-type" evidence="4">
    <location>
        <begin position="4"/>
        <end position="49"/>
    </location>
</feature>
<dbReference type="InterPro" id="IPR007219">
    <property type="entry name" value="XnlR_reg_dom"/>
</dbReference>
<dbReference type="InterPro" id="IPR036864">
    <property type="entry name" value="Zn2-C6_fun-type_DNA-bd_sf"/>
</dbReference>
<dbReference type="CDD" id="cd00067">
    <property type="entry name" value="GAL4"/>
    <property type="match status" value="1"/>
</dbReference>
<keyword evidence="1" id="KW-0479">Metal-binding</keyword>
<dbReference type="Proteomes" id="UP000076761">
    <property type="component" value="Unassembled WGS sequence"/>
</dbReference>